<evidence type="ECO:0000256" key="3">
    <source>
        <dbReference type="ARBA" id="ARBA00023038"/>
    </source>
</evidence>
<dbReference type="SMART" id="SM00132">
    <property type="entry name" value="LIM"/>
    <property type="match status" value="1"/>
</dbReference>
<feature type="compositionally biased region" description="Basic and acidic residues" evidence="5">
    <location>
        <begin position="235"/>
        <end position="255"/>
    </location>
</feature>
<dbReference type="InterPro" id="IPR001781">
    <property type="entry name" value="Znf_LIM"/>
</dbReference>
<keyword evidence="3 4" id="KW-0440">LIM domain</keyword>
<dbReference type="Gene3D" id="2.10.110.10">
    <property type="entry name" value="Cysteine Rich Protein"/>
    <property type="match status" value="1"/>
</dbReference>
<protein>
    <submittedName>
        <fullName evidence="7">LIMA1 protein</fullName>
    </submittedName>
</protein>
<gene>
    <name evidence="7" type="primary">Lima1_2</name>
    <name evidence="7" type="ORF">GTO93_0012366</name>
</gene>
<dbReference type="Proteomes" id="UP001166093">
    <property type="component" value="Unassembled WGS sequence"/>
</dbReference>
<feature type="compositionally biased region" description="Basic and acidic residues" evidence="5">
    <location>
        <begin position="264"/>
        <end position="277"/>
    </location>
</feature>
<dbReference type="PROSITE" id="PS00478">
    <property type="entry name" value="LIM_DOMAIN_1"/>
    <property type="match status" value="1"/>
</dbReference>
<proteinExistence type="predicted"/>
<accession>A0ABS2XQQ0</accession>
<comment type="caution">
    <text evidence="7">The sequence shown here is derived from an EMBL/GenBank/DDBJ whole genome shotgun (WGS) entry which is preliminary data.</text>
</comment>
<evidence type="ECO:0000313" key="8">
    <source>
        <dbReference type="Proteomes" id="UP001166093"/>
    </source>
</evidence>
<dbReference type="InterPro" id="IPR028740">
    <property type="entry name" value="EPLIN_Lim_dom"/>
</dbReference>
<dbReference type="PANTHER" id="PTHR24206">
    <property type="entry name" value="OS06G0237300 PROTEIN"/>
    <property type="match status" value="1"/>
</dbReference>
<evidence type="ECO:0000313" key="7">
    <source>
        <dbReference type="EMBL" id="MBN3276306.1"/>
    </source>
</evidence>
<keyword evidence="2 4" id="KW-0862">Zinc</keyword>
<feature type="region of interest" description="Disordered" evidence="5">
    <location>
        <begin position="102"/>
        <end position="125"/>
    </location>
</feature>
<evidence type="ECO:0000256" key="1">
    <source>
        <dbReference type="ARBA" id="ARBA00022723"/>
    </source>
</evidence>
<feature type="compositionally biased region" description="Basic and acidic residues" evidence="5">
    <location>
        <begin position="102"/>
        <end position="112"/>
    </location>
</feature>
<dbReference type="Pfam" id="PF00412">
    <property type="entry name" value="LIM"/>
    <property type="match status" value="1"/>
</dbReference>
<evidence type="ECO:0000256" key="2">
    <source>
        <dbReference type="ARBA" id="ARBA00022833"/>
    </source>
</evidence>
<evidence type="ECO:0000256" key="5">
    <source>
        <dbReference type="SAM" id="MobiDB-lite"/>
    </source>
</evidence>
<name>A0ABS2XQQ0_POLSP</name>
<feature type="domain" description="LIM zinc-binding" evidence="6">
    <location>
        <begin position="23"/>
        <end position="83"/>
    </location>
</feature>
<feature type="region of interest" description="Disordered" evidence="5">
    <location>
        <begin position="165"/>
        <end position="370"/>
    </location>
</feature>
<evidence type="ECO:0000259" key="6">
    <source>
        <dbReference type="PROSITE" id="PS50023"/>
    </source>
</evidence>
<sequence length="391" mass="43485">MSSNHLDNSVSKPIKKFQLPARETCVACVKTVYPLEKLVANQQVYHNSCFRCSHCNSKLSLGNYASLHGTIYCKPHFNQLFKAKGNYDEGFGHRPHKDLWASKSEGEEHQRPELTPADKQQSPLVEDSPIAKVNVLAASIESKSSTPGLSAEKPLETKRLRIAWPPQPQGESAEGQSATVEVGTARPFKAKWPPEDEVQEQGENPERSELQKLRRSASLKERCRPFTVAHSPVRAPREPRQPVRAKEEWRRKEEETGAQTPELEQTKRESPAEKVQVEAKASPPVEATGDSVLNGVSPSTSPTPSSEREGCPLQAEESPPSPARSPVVGKEDPKPSTLALEQGDRTPEVVPSDGNRKSQDVGFWDGEEAEDVSVEELIKRNRYYEEDEEED</sequence>
<feature type="non-terminal residue" evidence="7">
    <location>
        <position position="1"/>
    </location>
</feature>
<dbReference type="CDD" id="cd09485">
    <property type="entry name" value="LIM_Eplin_alpha_beta"/>
    <property type="match status" value="1"/>
</dbReference>
<keyword evidence="1 4" id="KW-0479">Metal-binding</keyword>
<keyword evidence="8" id="KW-1185">Reference proteome</keyword>
<dbReference type="PROSITE" id="PS50023">
    <property type="entry name" value="LIM_DOMAIN_2"/>
    <property type="match status" value="1"/>
</dbReference>
<feature type="non-terminal residue" evidence="7">
    <location>
        <position position="391"/>
    </location>
</feature>
<organism evidence="7 8">
    <name type="scientific">Polyodon spathula</name>
    <name type="common">North American paddlefish</name>
    <name type="synonym">Squalus spathula</name>
    <dbReference type="NCBI Taxonomy" id="7913"/>
    <lineage>
        <taxon>Eukaryota</taxon>
        <taxon>Metazoa</taxon>
        <taxon>Chordata</taxon>
        <taxon>Craniata</taxon>
        <taxon>Vertebrata</taxon>
        <taxon>Euteleostomi</taxon>
        <taxon>Actinopterygii</taxon>
        <taxon>Chondrostei</taxon>
        <taxon>Acipenseriformes</taxon>
        <taxon>Polyodontidae</taxon>
        <taxon>Polyodon</taxon>
    </lineage>
</organism>
<dbReference type="EMBL" id="JAAWVQ010058635">
    <property type="protein sequence ID" value="MBN3276306.1"/>
    <property type="molecule type" value="Genomic_DNA"/>
</dbReference>
<feature type="compositionally biased region" description="Basic and acidic residues" evidence="5">
    <location>
        <begin position="204"/>
        <end position="224"/>
    </location>
</feature>
<evidence type="ECO:0000256" key="4">
    <source>
        <dbReference type="PROSITE-ProRule" id="PRU00125"/>
    </source>
</evidence>
<reference evidence="7" key="1">
    <citation type="journal article" date="2021" name="Cell">
        <title>Tracing the genetic footprints of vertebrate landing in non-teleost ray-finned fishes.</title>
        <authorList>
            <person name="Bi X."/>
            <person name="Wang K."/>
            <person name="Yang L."/>
            <person name="Pan H."/>
            <person name="Jiang H."/>
            <person name="Wei Q."/>
            <person name="Fang M."/>
            <person name="Yu H."/>
            <person name="Zhu C."/>
            <person name="Cai Y."/>
            <person name="He Y."/>
            <person name="Gan X."/>
            <person name="Zeng H."/>
            <person name="Yu D."/>
            <person name="Zhu Y."/>
            <person name="Jiang H."/>
            <person name="Qiu Q."/>
            <person name="Yang H."/>
            <person name="Zhang Y.E."/>
            <person name="Wang W."/>
            <person name="Zhu M."/>
            <person name="He S."/>
            <person name="Zhang G."/>
        </authorList>
    </citation>
    <scope>NUCLEOTIDE SEQUENCE</scope>
    <source>
        <strain evidence="7">Pddl_001</strain>
    </source>
</reference>
<dbReference type="SUPFAM" id="SSF57716">
    <property type="entry name" value="Glucocorticoid receptor-like (DNA-binding domain)"/>
    <property type="match status" value="2"/>
</dbReference>